<protein>
    <submittedName>
        <fullName evidence="2">Uncharacterized protein</fullName>
    </submittedName>
</protein>
<accession>A0A0A9AMW5</accession>
<proteinExistence type="predicted"/>
<reference evidence="2" key="1">
    <citation type="submission" date="2014-09" db="EMBL/GenBank/DDBJ databases">
        <authorList>
            <person name="Magalhaes I.L.F."/>
            <person name="Oliveira U."/>
            <person name="Santos F.R."/>
            <person name="Vidigal T.H.D.A."/>
            <person name="Brescovit A.D."/>
            <person name="Santos A.J."/>
        </authorList>
    </citation>
    <scope>NUCLEOTIDE SEQUENCE</scope>
    <source>
        <tissue evidence="2">Shoot tissue taken approximately 20 cm above the soil surface</tissue>
    </source>
</reference>
<dbReference type="EMBL" id="GBRH01247625">
    <property type="protein sequence ID" value="JAD50270.1"/>
    <property type="molecule type" value="Transcribed_RNA"/>
</dbReference>
<evidence type="ECO:0000313" key="2">
    <source>
        <dbReference type="EMBL" id="JAD50270.1"/>
    </source>
</evidence>
<name>A0A0A9AMW5_ARUDO</name>
<reference evidence="2" key="2">
    <citation type="journal article" date="2015" name="Data Brief">
        <title>Shoot transcriptome of the giant reed, Arundo donax.</title>
        <authorList>
            <person name="Barrero R.A."/>
            <person name="Guerrero F.D."/>
            <person name="Moolhuijzen P."/>
            <person name="Goolsby J.A."/>
            <person name="Tidwell J."/>
            <person name="Bellgard S.E."/>
            <person name="Bellgard M.I."/>
        </authorList>
    </citation>
    <scope>NUCLEOTIDE SEQUENCE</scope>
    <source>
        <tissue evidence="2">Shoot tissue taken approximately 20 cm above the soil surface</tissue>
    </source>
</reference>
<evidence type="ECO:0000256" key="1">
    <source>
        <dbReference type="SAM" id="MobiDB-lite"/>
    </source>
</evidence>
<dbReference type="AlphaFoldDB" id="A0A0A9AMW5"/>
<organism evidence="2">
    <name type="scientific">Arundo donax</name>
    <name type="common">Giant reed</name>
    <name type="synonym">Donax arundinaceus</name>
    <dbReference type="NCBI Taxonomy" id="35708"/>
    <lineage>
        <taxon>Eukaryota</taxon>
        <taxon>Viridiplantae</taxon>
        <taxon>Streptophyta</taxon>
        <taxon>Embryophyta</taxon>
        <taxon>Tracheophyta</taxon>
        <taxon>Spermatophyta</taxon>
        <taxon>Magnoliopsida</taxon>
        <taxon>Liliopsida</taxon>
        <taxon>Poales</taxon>
        <taxon>Poaceae</taxon>
        <taxon>PACMAD clade</taxon>
        <taxon>Arundinoideae</taxon>
        <taxon>Arundineae</taxon>
        <taxon>Arundo</taxon>
    </lineage>
</organism>
<feature type="region of interest" description="Disordered" evidence="1">
    <location>
        <begin position="1"/>
        <end position="34"/>
    </location>
</feature>
<sequence length="46" mass="5131">MYCVHASISTGTTTHERHGRHGASPPAVGRPRGRHRLAHRRLLHAQ</sequence>